<dbReference type="STRING" id="1095630.A0A2J6SFS7"/>
<protein>
    <submittedName>
        <fullName evidence="1">Uncharacterized protein</fullName>
    </submittedName>
</protein>
<accession>A0A2J6SFS7</accession>
<name>A0A2J6SFS7_9HELO</name>
<dbReference type="RefSeq" id="XP_024726517.1">
    <property type="nucleotide sequence ID" value="XM_024884288.1"/>
</dbReference>
<reference evidence="1 2" key="1">
    <citation type="submission" date="2016-04" db="EMBL/GenBank/DDBJ databases">
        <title>A degradative enzymes factory behind the ericoid mycorrhizal symbiosis.</title>
        <authorList>
            <consortium name="DOE Joint Genome Institute"/>
            <person name="Martino E."/>
            <person name="Morin E."/>
            <person name="Grelet G."/>
            <person name="Kuo A."/>
            <person name="Kohler A."/>
            <person name="Daghino S."/>
            <person name="Barry K."/>
            <person name="Choi C."/>
            <person name="Cichocki N."/>
            <person name="Clum A."/>
            <person name="Copeland A."/>
            <person name="Hainaut M."/>
            <person name="Haridas S."/>
            <person name="Labutti K."/>
            <person name="Lindquist E."/>
            <person name="Lipzen A."/>
            <person name="Khouja H.-R."/>
            <person name="Murat C."/>
            <person name="Ohm R."/>
            <person name="Olson A."/>
            <person name="Spatafora J."/>
            <person name="Veneault-Fourrey C."/>
            <person name="Henrissat B."/>
            <person name="Grigoriev I."/>
            <person name="Martin F."/>
            <person name="Perotto S."/>
        </authorList>
    </citation>
    <scope>NUCLEOTIDE SEQUENCE [LARGE SCALE GENOMIC DNA]</scope>
    <source>
        <strain evidence="1 2">E</strain>
    </source>
</reference>
<dbReference type="Proteomes" id="UP000235371">
    <property type="component" value="Unassembled WGS sequence"/>
</dbReference>
<proteinExistence type="predicted"/>
<organism evidence="1 2">
    <name type="scientific">Hyaloscypha bicolor E</name>
    <dbReference type="NCBI Taxonomy" id="1095630"/>
    <lineage>
        <taxon>Eukaryota</taxon>
        <taxon>Fungi</taxon>
        <taxon>Dikarya</taxon>
        <taxon>Ascomycota</taxon>
        <taxon>Pezizomycotina</taxon>
        <taxon>Leotiomycetes</taxon>
        <taxon>Helotiales</taxon>
        <taxon>Hyaloscyphaceae</taxon>
        <taxon>Hyaloscypha</taxon>
        <taxon>Hyaloscypha bicolor</taxon>
    </lineage>
</organism>
<dbReference type="InParanoid" id="A0A2J6SFS7"/>
<evidence type="ECO:0000313" key="1">
    <source>
        <dbReference type="EMBL" id="PMD49613.1"/>
    </source>
</evidence>
<sequence length="260" mass="29441">MTELIRQVTNTKCWYGIPAFAFDQALLWHPKEQVQRRRDLDGSELFSSWSWAGWKGACDYLGRGWYNGLCRYPVSVVHWVQQMDPAKFPAKLGDNALSGAPQGMTTEQLREDIFSGKWKLLEQSQHAGAVPLRVRGARDRLQLPNSPPEPGISSIPDGEVALLFQAYSNTVRFCDMNTTPHTKESNVDNCLQLSLNNEDRSATSKPLWQWIIYHQGYRAGFLALNVPFKDLDLEKQDDLSPVAVSRMRFPAWRDGASTAP</sequence>
<keyword evidence="2" id="KW-1185">Reference proteome</keyword>
<dbReference type="EMBL" id="KZ613920">
    <property type="protein sequence ID" value="PMD49613.1"/>
    <property type="molecule type" value="Genomic_DNA"/>
</dbReference>
<dbReference type="GeneID" id="36592365"/>
<dbReference type="AlphaFoldDB" id="A0A2J6SFS7"/>
<gene>
    <name evidence="1" type="ORF">K444DRAFT_638648</name>
</gene>
<evidence type="ECO:0000313" key="2">
    <source>
        <dbReference type="Proteomes" id="UP000235371"/>
    </source>
</evidence>
<dbReference type="OrthoDB" id="2958217at2759"/>